<dbReference type="PROSITE" id="PS50903">
    <property type="entry name" value="RUBREDOXIN_LIKE"/>
    <property type="match status" value="1"/>
</dbReference>
<dbReference type="PANTHER" id="PTHR47627:SF1">
    <property type="entry name" value="RUBREDOXIN-1-RELATED"/>
    <property type="match status" value="1"/>
</dbReference>
<comment type="similarity">
    <text evidence="6">Belongs to the rubredoxin family.</text>
</comment>
<dbReference type="OrthoDB" id="81001at2157"/>
<evidence type="ECO:0000256" key="4">
    <source>
        <dbReference type="ARBA" id="ARBA00022982"/>
    </source>
</evidence>
<dbReference type="RefSeq" id="WP_004029437.1">
    <property type="nucleotide sequence ID" value="NZ_AMPO01000001.1"/>
</dbReference>
<evidence type="ECO:0000313" key="9">
    <source>
        <dbReference type="Proteomes" id="UP000007360"/>
    </source>
</evidence>
<gene>
    <name evidence="8" type="ORF">A994_01225</name>
</gene>
<comment type="caution">
    <text evidence="8">The sequence shown here is derived from an EMBL/GenBank/DDBJ whole genome shotgun (WGS) entry which is preliminary data.</text>
</comment>
<evidence type="ECO:0000256" key="1">
    <source>
        <dbReference type="ARBA" id="ARBA00002360"/>
    </source>
</evidence>
<dbReference type="InterPro" id="IPR050526">
    <property type="entry name" value="Rubredoxin_ET"/>
</dbReference>
<keyword evidence="2" id="KW-0813">Transport</keyword>
<dbReference type="Pfam" id="PF00301">
    <property type="entry name" value="Rubredoxin"/>
    <property type="match status" value="1"/>
</dbReference>
<dbReference type="GO" id="GO:0005506">
    <property type="term" value="F:iron ion binding"/>
    <property type="evidence" value="ECO:0007669"/>
    <property type="project" value="UniProtKB-UniRule"/>
</dbReference>
<proteinExistence type="inferred from homology"/>
<accession>K2RVV4</accession>
<keyword evidence="5 6" id="KW-0408">Iron</keyword>
<dbReference type="GO" id="GO:0009055">
    <property type="term" value="F:electron transfer activity"/>
    <property type="evidence" value="ECO:0007669"/>
    <property type="project" value="TreeGrafter"/>
</dbReference>
<comment type="function">
    <text evidence="1">Rubredoxin is a small nonheme, iron protein lacking acid-labile sulfide. Its single Fe, chelated to 4 Cys, functions as an electron acceptor and may also stabilize the conformation of the molecule.</text>
</comment>
<dbReference type="Gene3D" id="2.20.28.10">
    <property type="match status" value="1"/>
</dbReference>
<comment type="cofactor">
    <cofactor evidence="6">
        <name>Fe(3+)</name>
        <dbReference type="ChEBI" id="CHEBI:29034"/>
    </cofactor>
</comment>
<evidence type="ECO:0000256" key="5">
    <source>
        <dbReference type="ARBA" id="ARBA00023004"/>
    </source>
</evidence>
<dbReference type="AlphaFoldDB" id="K2RVV4"/>
<dbReference type="PANTHER" id="PTHR47627">
    <property type="entry name" value="RUBREDOXIN"/>
    <property type="match status" value="1"/>
</dbReference>
<dbReference type="EMBL" id="AMPO01000001">
    <property type="protein sequence ID" value="EKF86865.1"/>
    <property type="molecule type" value="Genomic_DNA"/>
</dbReference>
<keyword evidence="9" id="KW-1185">Reference proteome</keyword>
<sequence length="204" mass="22753">MNYQCEICHYIYEPENGDPEGGIEPGTSFKDIPSDWLCPRCGIDKSSFTPMGNEIQAPRGKDPLLVMVLGLTQGLWTIAGTGSYSVTRQIGRTFLEELKSKGLKFDDSKTSLESVRSYFVENHHMAGNIEYSVGDDEVDLKVQNCRFFPVCSQLESQGVLITTCPYTNTAAMAMEEATGYRFRISKEPQGFGHQITLKKVSKVK</sequence>
<dbReference type="SUPFAM" id="SSF57802">
    <property type="entry name" value="Rubredoxin-like"/>
    <property type="match status" value="1"/>
</dbReference>
<evidence type="ECO:0000313" key="8">
    <source>
        <dbReference type="EMBL" id="EKF86865.1"/>
    </source>
</evidence>
<dbReference type="PATRIC" id="fig|1204725.3.peg.244"/>
<dbReference type="InterPro" id="IPR024935">
    <property type="entry name" value="Rubredoxin_dom"/>
</dbReference>
<evidence type="ECO:0000256" key="6">
    <source>
        <dbReference type="RuleBase" id="RU003820"/>
    </source>
</evidence>
<dbReference type="FunFam" id="2.20.28.10:FF:000001">
    <property type="entry name" value="Rubredoxin"/>
    <property type="match status" value="1"/>
</dbReference>
<evidence type="ECO:0000256" key="3">
    <source>
        <dbReference type="ARBA" id="ARBA00022723"/>
    </source>
</evidence>
<dbReference type="Proteomes" id="UP000007360">
    <property type="component" value="Unassembled WGS sequence"/>
</dbReference>
<protein>
    <recommendedName>
        <fullName evidence="6">Rubredoxin</fullName>
    </recommendedName>
</protein>
<keyword evidence="4 6" id="KW-0249">Electron transport</keyword>
<dbReference type="PRINTS" id="PR00163">
    <property type="entry name" value="RUBREDOXIN"/>
</dbReference>
<dbReference type="GO" id="GO:0043448">
    <property type="term" value="P:alkane catabolic process"/>
    <property type="evidence" value="ECO:0007669"/>
    <property type="project" value="TreeGrafter"/>
</dbReference>
<feature type="domain" description="Rubredoxin-like" evidence="7">
    <location>
        <begin position="3"/>
        <end position="51"/>
    </location>
</feature>
<name>K2RVV4_METFP</name>
<dbReference type="InterPro" id="IPR024934">
    <property type="entry name" value="Rubredoxin-like_dom"/>
</dbReference>
<keyword evidence="3 6" id="KW-0479">Metal-binding</keyword>
<reference evidence="8 9" key="1">
    <citation type="journal article" date="2012" name="J. Bacteriol.">
        <title>Draft genome sequence of Methanobacterium formicicum DSM 3637, an archaebacterium isolated from the methane producer amoeba Pelomyxa palustris.</title>
        <authorList>
            <person name="Gutierrez G."/>
        </authorList>
    </citation>
    <scope>NUCLEOTIDE SEQUENCE [LARGE SCALE GENOMIC DNA]</scope>
    <source>
        <strain evidence="9">DSM 3637 / PP1</strain>
    </source>
</reference>
<evidence type="ECO:0000256" key="2">
    <source>
        <dbReference type="ARBA" id="ARBA00022448"/>
    </source>
</evidence>
<organism evidence="8 9">
    <name type="scientific">Methanobacterium formicicum (strain DSM 3637 / PP1)</name>
    <dbReference type="NCBI Taxonomy" id="1204725"/>
    <lineage>
        <taxon>Archaea</taxon>
        <taxon>Methanobacteriati</taxon>
        <taxon>Methanobacteriota</taxon>
        <taxon>Methanomada group</taxon>
        <taxon>Methanobacteria</taxon>
        <taxon>Methanobacteriales</taxon>
        <taxon>Methanobacteriaceae</taxon>
        <taxon>Methanobacterium</taxon>
    </lineage>
</organism>
<dbReference type="InterPro" id="IPR018527">
    <property type="entry name" value="Rubredoxin_Fe_BS"/>
</dbReference>
<dbReference type="PROSITE" id="PS00202">
    <property type="entry name" value="RUBREDOXIN"/>
    <property type="match status" value="1"/>
</dbReference>
<evidence type="ECO:0000259" key="7">
    <source>
        <dbReference type="PROSITE" id="PS50903"/>
    </source>
</evidence>
<dbReference type="CDD" id="cd00730">
    <property type="entry name" value="rubredoxin"/>
    <property type="match status" value="1"/>
</dbReference>